<feature type="transmembrane region" description="Helical" evidence="1">
    <location>
        <begin position="228"/>
        <end position="254"/>
    </location>
</feature>
<evidence type="ECO:0000313" key="2">
    <source>
        <dbReference type="EMBL" id="MFC5713300.1"/>
    </source>
</evidence>
<feature type="transmembrane region" description="Helical" evidence="1">
    <location>
        <begin position="147"/>
        <end position="166"/>
    </location>
</feature>
<evidence type="ECO:0008006" key="4">
    <source>
        <dbReference type="Google" id="ProtNLM"/>
    </source>
</evidence>
<name>A0ABW0YPK7_9BACI</name>
<feature type="transmembrane region" description="Helical" evidence="1">
    <location>
        <begin position="178"/>
        <end position="208"/>
    </location>
</feature>
<keyword evidence="1" id="KW-1133">Transmembrane helix</keyword>
<proteinExistence type="predicted"/>
<dbReference type="Proteomes" id="UP001596142">
    <property type="component" value="Unassembled WGS sequence"/>
</dbReference>
<organism evidence="2 3">
    <name type="scientific">Thalassorhabdus alkalitolerans</name>
    <dbReference type="NCBI Taxonomy" id="2282697"/>
    <lineage>
        <taxon>Bacteria</taxon>
        <taxon>Bacillati</taxon>
        <taxon>Bacillota</taxon>
        <taxon>Bacilli</taxon>
        <taxon>Bacillales</taxon>
        <taxon>Bacillaceae</taxon>
        <taxon>Thalassorhabdus</taxon>
    </lineage>
</organism>
<evidence type="ECO:0000256" key="1">
    <source>
        <dbReference type="SAM" id="Phobius"/>
    </source>
</evidence>
<accession>A0ABW0YPK7</accession>
<feature type="transmembrane region" description="Helical" evidence="1">
    <location>
        <begin position="52"/>
        <end position="71"/>
    </location>
</feature>
<feature type="transmembrane region" description="Helical" evidence="1">
    <location>
        <begin position="123"/>
        <end position="141"/>
    </location>
</feature>
<feature type="transmembrane region" description="Helical" evidence="1">
    <location>
        <begin position="77"/>
        <end position="95"/>
    </location>
</feature>
<feature type="transmembrane region" description="Helical" evidence="1">
    <location>
        <begin position="20"/>
        <end position="40"/>
    </location>
</feature>
<dbReference type="EMBL" id="JBHSOZ010000005">
    <property type="protein sequence ID" value="MFC5713300.1"/>
    <property type="molecule type" value="Genomic_DNA"/>
</dbReference>
<keyword evidence="1" id="KW-0812">Transmembrane</keyword>
<evidence type="ECO:0000313" key="3">
    <source>
        <dbReference type="Proteomes" id="UP001596142"/>
    </source>
</evidence>
<reference evidence="3" key="1">
    <citation type="journal article" date="2019" name="Int. J. Syst. Evol. Microbiol.">
        <title>The Global Catalogue of Microorganisms (GCM) 10K type strain sequencing project: providing services to taxonomists for standard genome sequencing and annotation.</title>
        <authorList>
            <consortium name="The Broad Institute Genomics Platform"/>
            <consortium name="The Broad Institute Genome Sequencing Center for Infectious Disease"/>
            <person name="Wu L."/>
            <person name="Ma J."/>
        </authorList>
    </citation>
    <scope>NUCLEOTIDE SEQUENCE [LARGE SCALE GENOMIC DNA]</scope>
    <source>
        <strain evidence="3">CECT 7184</strain>
    </source>
</reference>
<sequence length="281" mass="31298">MAPGKAVAGSGAVLMELWKAALILFFLYGLWKGIFYFSFYKGWTVSNFKGKQTPYTAGMWLVLSFLVFIWVPGEVTLPFISGMIYLVAVWIAGWLDDRYGKPFPKGIKGHINHFFKSGEMTTGLLKLTVTVVAAFFAAMAYPFEHPLALFFTFSLLVLGPHMFNLLDTRPLRVWKVFFVYGILLLYVIREEVTVTTSLLLIMVVWFYIEAAEEGMLGDNGAAASGGLLFYLTAVYAPLALQAVVSGLLLFFTIYAERHSLTSAIAASPFLSRIDSWGIAKK</sequence>
<comment type="caution">
    <text evidence="2">The sequence shown here is derived from an EMBL/GenBank/DDBJ whole genome shotgun (WGS) entry which is preliminary data.</text>
</comment>
<gene>
    <name evidence="2" type="ORF">ACFPU1_10930</name>
</gene>
<dbReference type="RefSeq" id="WP_385943597.1">
    <property type="nucleotide sequence ID" value="NZ_JBHSPG010000009.1"/>
</dbReference>
<protein>
    <recommendedName>
        <fullName evidence="4">4-hydroxybenzoate polyprenyltransferase</fullName>
    </recommendedName>
</protein>
<keyword evidence="1" id="KW-0472">Membrane</keyword>
<keyword evidence="3" id="KW-1185">Reference proteome</keyword>